<dbReference type="AlphaFoldDB" id="A0A251XWH6"/>
<dbReference type="GO" id="GO:0003824">
    <property type="term" value="F:catalytic activity"/>
    <property type="evidence" value="ECO:0007669"/>
    <property type="project" value="InterPro"/>
</dbReference>
<dbReference type="InterPro" id="IPR011257">
    <property type="entry name" value="DNA_glycosylase"/>
</dbReference>
<organism evidence="1 2">
    <name type="scientific">Clavibacter michiganensis</name>
    <dbReference type="NCBI Taxonomy" id="28447"/>
    <lineage>
        <taxon>Bacteria</taxon>
        <taxon>Bacillati</taxon>
        <taxon>Actinomycetota</taxon>
        <taxon>Actinomycetes</taxon>
        <taxon>Micrococcales</taxon>
        <taxon>Microbacteriaceae</taxon>
        <taxon>Clavibacter</taxon>
    </lineage>
</organism>
<comment type="caution">
    <text evidence="1">The sequence shown here is derived from an EMBL/GenBank/DDBJ whole genome shotgun (WGS) entry which is preliminary data.</text>
</comment>
<evidence type="ECO:0000313" key="1">
    <source>
        <dbReference type="EMBL" id="OUE09871.1"/>
    </source>
</evidence>
<dbReference type="GO" id="GO:0006281">
    <property type="term" value="P:DNA repair"/>
    <property type="evidence" value="ECO:0007669"/>
    <property type="project" value="InterPro"/>
</dbReference>
<dbReference type="EMBL" id="MDHJ01000001">
    <property type="protein sequence ID" value="OUE09871.1"/>
    <property type="molecule type" value="Genomic_DNA"/>
</dbReference>
<name>A0A251XWH6_9MICO</name>
<dbReference type="SUPFAM" id="SSF48150">
    <property type="entry name" value="DNA-glycosylase"/>
    <property type="match status" value="1"/>
</dbReference>
<reference evidence="1 2" key="1">
    <citation type="submission" date="2016-08" db="EMBL/GenBank/DDBJ databases">
        <title>Genome sequence of Clavibacter michiganensis spp. strain CASJ009.</title>
        <authorList>
            <person name="Thapa S.P."/>
            <person name="Coaker G."/>
        </authorList>
    </citation>
    <scope>NUCLEOTIDE SEQUENCE [LARGE SCALE GENOMIC DNA]</scope>
    <source>
        <strain evidence="1">CASJ009</strain>
    </source>
</reference>
<protein>
    <recommendedName>
        <fullName evidence="3">DNA-3-methyladenine glycosylase</fullName>
    </recommendedName>
</protein>
<gene>
    <name evidence="1" type="ORF">CMsap09_13065</name>
</gene>
<dbReference type="Proteomes" id="UP000195106">
    <property type="component" value="Unassembled WGS sequence"/>
</dbReference>
<evidence type="ECO:0008006" key="3">
    <source>
        <dbReference type="Google" id="ProtNLM"/>
    </source>
</evidence>
<dbReference type="Gene3D" id="1.10.1670.40">
    <property type="match status" value="1"/>
</dbReference>
<proteinExistence type="predicted"/>
<evidence type="ECO:0000313" key="2">
    <source>
        <dbReference type="Proteomes" id="UP000195106"/>
    </source>
</evidence>
<accession>A0A251XWH6</accession>
<sequence>MQPADAFAQVQTILGMGPFSAELVVIRGANFPDVLPRNEGKLSDEIAKRYGLERTIDEITEAWKPFRSWAAVHLRALRAMEE</sequence>